<dbReference type="AlphaFoldDB" id="A0A1H3PKH7"/>
<keyword evidence="4" id="KW-0521">NADP</keyword>
<dbReference type="GO" id="GO:0050661">
    <property type="term" value="F:NADP binding"/>
    <property type="evidence" value="ECO:0007669"/>
    <property type="project" value="InterPro"/>
</dbReference>
<keyword evidence="7" id="KW-1185">Reference proteome</keyword>
<dbReference type="GO" id="GO:0050660">
    <property type="term" value="F:flavin adenine dinucleotide binding"/>
    <property type="evidence" value="ECO:0007669"/>
    <property type="project" value="InterPro"/>
</dbReference>
<dbReference type="InterPro" id="IPR036188">
    <property type="entry name" value="FAD/NAD-bd_sf"/>
</dbReference>
<evidence type="ECO:0000256" key="2">
    <source>
        <dbReference type="ARBA" id="ARBA00022630"/>
    </source>
</evidence>
<accession>A0A1H3PKH7</accession>
<comment type="similarity">
    <text evidence="1">Belongs to the FAD-binding monooxygenase family.</text>
</comment>
<keyword evidence="5" id="KW-0560">Oxidoreductase</keyword>
<keyword evidence="6" id="KW-0503">Monooxygenase</keyword>
<organism evidence="6 7">
    <name type="scientific">Geodermatophilus africanus</name>
    <dbReference type="NCBI Taxonomy" id="1137993"/>
    <lineage>
        <taxon>Bacteria</taxon>
        <taxon>Bacillati</taxon>
        <taxon>Actinomycetota</taxon>
        <taxon>Actinomycetes</taxon>
        <taxon>Geodermatophilales</taxon>
        <taxon>Geodermatophilaceae</taxon>
        <taxon>Geodermatophilus</taxon>
    </lineage>
</organism>
<dbReference type="SUPFAM" id="SSF51905">
    <property type="entry name" value="FAD/NAD(P)-binding domain"/>
    <property type="match status" value="3"/>
</dbReference>
<evidence type="ECO:0000256" key="3">
    <source>
        <dbReference type="ARBA" id="ARBA00022827"/>
    </source>
</evidence>
<evidence type="ECO:0000256" key="5">
    <source>
        <dbReference type="ARBA" id="ARBA00023002"/>
    </source>
</evidence>
<name>A0A1H3PKH7_9ACTN</name>
<gene>
    <name evidence="6" type="ORF">SAMN05660209_04361</name>
</gene>
<proteinExistence type="inferred from homology"/>
<evidence type="ECO:0000313" key="6">
    <source>
        <dbReference type="EMBL" id="SDZ01345.1"/>
    </source>
</evidence>
<dbReference type="STRING" id="1137993.SAMN05660209_04361"/>
<sequence>MAEALKARDVDAVVIGGGFSGLYATKRLVDIGLEVRSFDAADDVGGVWTWNRYPGARTDSLHEAYQFSFDREFATSWAYSNIHPTQPEVLAYLNRFADHFGLRKHYTLSTRVESAVFDEASARWVITTDGGETVTAKYFVTGMGLVSAPILPNVPGVESFRGEVHHTSRWPQHEVDFSGKRVAVIGTGSSGVQIISAIAGDVSELTIFQRTPNWVPPTGHRPVTAEERTGIVANYDEIWRRVRQHPAGWPWEAAGRLALETDPAEREAIFEEAWRRGGFSMLYETFDDLFTDKAANDVICEWMASKIASIVHDPATAAKLTPSHPYGAKRPPAADGYLEAFNQEHVRLVDIRETPITHFTERGIATSDGEYEVDIIVMATGFDAITGAFTRMDIRGIGGKSLNEHWQDGPKTYLGVAVSGFPNMFMVAGPQSPFANLPPGAQEQGNWIADLIVHMRQQGIELVQTTVESEEEWTKHLTEVAEALVTRYGLEANSWFAGANIEGKPRAFNVYFGGANVHADLCDAEAADGYPHFEKVSSMATIS</sequence>
<dbReference type="RefSeq" id="WP_091160881.1">
    <property type="nucleotide sequence ID" value="NZ_FNOT01000016.1"/>
</dbReference>
<protein>
    <submittedName>
        <fullName evidence="6">Cyclohexanone monooxygenase</fullName>
    </submittedName>
</protein>
<dbReference type="Gene3D" id="3.50.50.60">
    <property type="entry name" value="FAD/NAD(P)-binding domain"/>
    <property type="match status" value="2"/>
</dbReference>
<dbReference type="InterPro" id="IPR050775">
    <property type="entry name" value="FAD-binding_Monooxygenases"/>
</dbReference>
<keyword evidence="2" id="KW-0285">Flavoprotein</keyword>
<dbReference type="GO" id="GO:0004499">
    <property type="term" value="F:N,N-dimethylaniline monooxygenase activity"/>
    <property type="evidence" value="ECO:0007669"/>
    <property type="project" value="InterPro"/>
</dbReference>
<evidence type="ECO:0000256" key="4">
    <source>
        <dbReference type="ARBA" id="ARBA00022857"/>
    </source>
</evidence>
<dbReference type="EMBL" id="FNOT01000016">
    <property type="protein sequence ID" value="SDZ01345.1"/>
    <property type="molecule type" value="Genomic_DNA"/>
</dbReference>
<dbReference type="PANTHER" id="PTHR43098:SF5">
    <property type="entry name" value="DUAL-FUNCTIONAL MONOOXYGENASE_METHYLTRANSFERASE PSOF"/>
    <property type="match status" value="1"/>
</dbReference>
<evidence type="ECO:0000313" key="7">
    <source>
        <dbReference type="Proteomes" id="UP000198921"/>
    </source>
</evidence>
<dbReference type="OrthoDB" id="5168853at2"/>
<keyword evidence="3" id="KW-0274">FAD</keyword>
<dbReference type="InterPro" id="IPR020946">
    <property type="entry name" value="Flavin_mOase-like"/>
</dbReference>
<reference evidence="7" key="1">
    <citation type="submission" date="2016-10" db="EMBL/GenBank/DDBJ databases">
        <authorList>
            <person name="Varghese N."/>
            <person name="Submissions S."/>
        </authorList>
    </citation>
    <scope>NUCLEOTIDE SEQUENCE [LARGE SCALE GENOMIC DNA]</scope>
    <source>
        <strain evidence="7">DSM 45422</strain>
    </source>
</reference>
<dbReference type="Proteomes" id="UP000198921">
    <property type="component" value="Unassembled WGS sequence"/>
</dbReference>
<evidence type="ECO:0000256" key="1">
    <source>
        <dbReference type="ARBA" id="ARBA00010139"/>
    </source>
</evidence>
<dbReference type="PANTHER" id="PTHR43098">
    <property type="entry name" value="L-ORNITHINE N(5)-MONOOXYGENASE-RELATED"/>
    <property type="match status" value="1"/>
</dbReference>
<dbReference type="Pfam" id="PF00743">
    <property type="entry name" value="FMO-like"/>
    <property type="match status" value="1"/>
</dbReference>
<dbReference type="PRINTS" id="PR00411">
    <property type="entry name" value="PNDRDTASEI"/>
</dbReference>